<accession>A0A426ZMJ7</accession>
<evidence type="ECO:0000313" key="2">
    <source>
        <dbReference type="EMBL" id="RRT65223.1"/>
    </source>
</evidence>
<evidence type="ECO:0000313" key="3">
    <source>
        <dbReference type="Proteomes" id="UP000287651"/>
    </source>
</evidence>
<proteinExistence type="predicted"/>
<gene>
    <name evidence="2" type="ORF">B296_00007699</name>
</gene>
<name>A0A426ZMJ7_ENSVE</name>
<feature type="region of interest" description="Disordered" evidence="1">
    <location>
        <begin position="34"/>
        <end position="133"/>
    </location>
</feature>
<organism evidence="2 3">
    <name type="scientific">Ensete ventricosum</name>
    <name type="common">Abyssinian banana</name>
    <name type="synonym">Musa ensete</name>
    <dbReference type="NCBI Taxonomy" id="4639"/>
    <lineage>
        <taxon>Eukaryota</taxon>
        <taxon>Viridiplantae</taxon>
        <taxon>Streptophyta</taxon>
        <taxon>Embryophyta</taxon>
        <taxon>Tracheophyta</taxon>
        <taxon>Spermatophyta</taxon>
        <taxon>Magnoliopsida</taxon>
        <taxon>Liliopsida</taxon>
        <taxon>Zingiberales</taxon>
        <taxon>Musaceae</taxon>
        <taxon>Ensete</taxon>
    </lineage>
</organism>
<dbReference type="EMBL" id="AMZH03005889">
    <property type="protein sequence ID" value="RRT65223.1"/>
    <property type="molecule type" value="Genomic_DNA"/>
</dbReference>
<dbReference type="AlphaFoldDB" id="A0A426ZMJ7"/>
<evidence type="ECO:0000256" key="1">
    <source>
        <dbReference type="SAM" id="MobiDB-lite"/>
    </source>
</evidence>
<feature type="compositionally biased region" description="Basic and acidic residues" evidence="1">
    <location>
        <begin position="124"/>
        <end position="133"/>
    </location>
</feature>
<sequence>MLTTAAAEGIARECSDTASYRGGDNGWAILVAEEKDGRVRNGSVGQRKKGVGASDNSGNTAREPNAGVSATTRGNRWVNDNSGRGGGNNKGWAVLVRSATTAGNDNKGKKRKKMRAMVGVQRDSTMDAERECGKEEVVTAWVRAAGSNSKIGVTVGKTTMTKAR</sequence>
<reference evidence="2 3" key="1">
    <citation type="journal article" date="2014" name="Agronomy (Basel)">
        <title>A Draft Genome Sequence for Ensete ventricosum, the Drought-Tolerant Tree Against Hunger.</title>
        <authorList>
            <person name="Harrison J."/>
            <person name="Moore K.A."/>
            <person name="Paszkiewicz K."/>
            <person name="Jones T."/>
            <person name="Grant M."/>
            <person name="Ambacheew D."/>
            <person name="Muzemil S."/>
            <person name="Studholme D.J."/>
        </authorList>
    </citation>
    <scope>NUCLEOTIDE SEQUENCE [LARGE SCALE GENOMIC DNA]</scope>
</reference>
<protein>
    <submittedName>
        <fullName evidence="2">Uncharacterized protein</fullName>
    </submittedName>
</protein>
<feature type="compositionally biased region" description="Polar residues" evidence="1">
    <location>
        <begin position="54"/>
        <end position="82"/>
    </location>
</feature>
<comment type="caution">
    <text evidence="2">The sequence shown here is derived from an EMBL/GenBank/DDBJ whole genome shotgun (WGS) entry which is preliminary data.</text>
</comment>
<dbReference type="Proteomes" id="UP000287651">
    <property type="component" value="Unassembled WGS sequence"/>
</dbReference>